<keyword evidence="4" id="KW-0812">Transmembrane</keyword>
<evidence type="ECO:0000256" key="4">
    <source>
        <dbReference type="ARBA" id="ARBA00022692"/>
    </source>
</evidence>
<dbReference type="Pfam" id="PF03349">
    <property type="entry name" value="Toluene_X"/>
    <property type="match status" value="1"/>
</dbReference>
<dbReference type="AlphaFoldDB" id="A0A0S6VR22"/>
<dbReference type="STRING" id="1499966.U14_00965"/>
<keyword evidence="7" id="KW-0998">Cell outer membrane</keyword>
<keyword evidence="6" id="KW-0472">Membrane</keyword>
<dbReference type="PROSITE" id="PS51257">
    <property type="entry name" value="PROKAR_LIPOPROTEIN"/>
    <property type="match status" value="1"/>
</dbReference>
<evidence type="ECO:0000256" key="6">
    <source>
        <dbReference type="ARBA" id="ARBA00023136"/>
    </source>
</evidence>
<keyword evidence="9" id="KW-1185">Reference proteome</keyword>
<evidence type="ECO:0000256" key="7">
    <source>
        <dbReference type="ARBA" id="ARBA00023237"/>
    </source>
</evidence>
<proteinExistence type="inferred from homology"/>
<keyword evidence="3" id="KW-1134">Transmembrane beta strand</keyword>
<comment type="subcellular location">
    <subcellularLocation>
        <location evidence="1">Cell outer membrane</location>
        <topology evidence="1">Multi-pass membrane protein</topology>
    </subcellularLocation>
</comment>
<evidence type="ECO:0000256" key="1">
    <source>
        <dbReference type="ARBA" id="ARBA00004571"/>
    </source>
</evidence>
<dbReference type="PANTHER" id="PTHR35093:SF8">
    <property type="entry name" value="OUTER MEMBRANE PROTEIN NMB0088-RELATED"/>
    <property type="match status" value="1"/>
</dbReference>
<reference evidence="8" key="1">
    <citation type="journal article" date="2015" name="PeerJ">
        <title>First genomic representation of candidate bacterial phylum KSB3 points to enhanced environmental sensing as a trigger of wastewater bulking.</title>
        <authorList>
            <person name="Sekiguchi Y."/>
            <person name="Ohashi A."/>
            <person name="Parks D.H."/>
            <person name="Yamauchi T."/>
            <person name="Tyson G.W."/>
            <person name="Hugenholtz P."/>
        </authorList>
    </citation>
    <scope>NUCLEOTIDE SEQUENCE [LARGE SCALE GENOMIC DNA]</scope>
</reference>
<dbReference type="InterPro" id="IPR005017">
    <property type="entry name" value="OMPP1/FadL/TodX"/>
</dbReference>
<dbReference type="GO" id="GO:0015483">
    <property type="term" value="F:long-chain fatty acid transporting porin activity"/>
    <property type="evidence" value="ECO:0007669"/>
    <property type="project" value="TreeGrafter"/>
</dbReference>
<dbReference type="PANTHER" id="PTHR35093">
    <property type="entry name" value="OUTER MEMBRANE PROTEIN NMB0088-RELATED"/>
    <property type="match status" value="1"/>
</dbReference>
<evidence type="ECO:0000256" key="3">
    <source>
        <dbReference type="ARBA" id="ARBA00022452"/>
    </source>
</evidence>
<sequence>MKIRKQSVLWGMLIIACLPGMVFGAGFQIPEQGARSMAMGMGGIGLAEDVSAMYHNPAGLTQIQGTEINLSVAGIAPTATYTRTGYKAQDNDSDFIPVPMLGIASNFGGKLENFVFAFGVNAPFGLRNSYDDAGPQRYLTTDISLATIYIGPYVGWRIAPQFSIGGGVQYVHATAEIGQKINYGGLLYAQAMQQNPGAADPSWNENPMFDGTLDISDATADTFAGNLGLMWTPMDQFQLGVTWRSGVDLDVEGDTKVTIPTALTQATGGAMQSLSTTGKTTVSLPQVFGIGASFKPRAQVTLTADVNWIDWSVYKNIDFDFKQNTPYFPDTKNPRNWEDAWAFRFGAEYMVTDKAAVRAGYLYDQTPIPDESLGPELPTGTRNGVTVGFGYDWGKFNIDAAYVHLFIEDREVNDSIRSPKPLGDYESAANIVGLNLGYTF</sequence>
<protein>
    <submittedName>
        <fullName evidence="8">Long-chain fatty acid transport protein, outer membrane protein</fullName>
    </submittedName>
</protein>
<accession>A0A0S6VR22</accession>
<dbReference type="Gene3D" id="2.40.160.60">
    <property type="entry name" value="Outer membrane protein transport protein (OMPP1/FadL/TodX)"/>
    <property type="match status" value="1"/>
</dbReference>
<dbReference type="Proteomes" id="UP000030700">
    <property type="component" value="Unassembled WGS sequence"/>
</dbReference>
<evidence type="ECO:0000256" key="5">
    <source>
        <dbReference type="ARBA" id="ARBA00022729"/>
    </source>
</evidence>
<evidence type="ECO:0000313" key="8">
    <source>
        <dbReference type="EMBL" id="GAK49741.1"/>
    </source>
</evidence>
<dbReference type="SUPFAM" id="SSF56935">
    <property type="entry name" value="Porins"/>
    <property type="match status" value="1"/>
</dbReference>
<dbReference type="HOGENOM" id="CLU_035981_2_1_0"/>
<evidence type="ECO:0000313" key="9">
    <source>
        <dbReference type="Proteomes" id="UP000030700"/>
    </source>
</evidence>
<name>A0A0S6VR22_9BACT</name>
<dbReference type="EMBL" id="DF820455">
    <property type="protein sequence ID" value="GAK49741.1"/>
    <property type="molecule type" value="Genomic_DNA"/>
</dbReference>
<keyword evidence="5" id="KW-0732">Signal</keyword>
<gene>
    <name evidence="8" type="ORF">U14_00965</name>
</gene>
<evidence type="ECO:0000256" key="2">
    <source>
        <dbReference type="ARBA" id="ARBA00008163"/>
    </source>
</evidence>
<dbReference type="GO" id="GO:0009279">
    <property type="term" value="C:cell outer membrane"/>
    <property type="evidence" value="ECO:0007669"/>
    <property type="project" value="UniProtKB-SubCell"/>
</dbReference>
<comment type="similarity">
    <text evidence="2">Belongs to the OmpP1/FadL family.</text>
</comment>
<organism evidence="8">
    <name type="scientific">Candidatus Moduliflexus flocculans</name>
    <dbReference type="NCBI Taxonomy" id="1499966"/>
    <lineage>
        <taxon>Bacteria</taxon>
        <taxon>Candidatus Moduliflexota</taxon>
        <taxon>Candidatus Moduliflexia</taxon>
        <taxon>Candidatus Moduliflexales</taxon>
        <taxon>Candidatus Moduliflexaceae</taxon>
    </lineage>
</organism>